<proteinExistence type="predicted"/>
<comment type="caution">
    <text evidence="2">The sequence shown here is derived from an EMBL/GenBank/DDBJ whole genome shotgun (WGS) entry which is preliminary data.</text>
</comment>
<evidence type="ECO:0000259" key="1">
    <source>
        <dbReference type="Pfam" id="PF15607"/>
    </source>
</evidence>
<evidence type="ECO:0000313" key="2">
    <source>
        <dbReference type="EMBL" id="MUI38682.1"/>
    </source>
</evidence>
<gene>
    <name evidence="2" type="ORF">GNQ48_27120</name>
</gene>
<protein>
    <submittedName>
        <fullName evidence="2">Bacteriocin</fullName>
    </submittedName>
</protein>
<dbReference type="Pfam" id="PF15607">
    <property type="entry name" value="Ntox44"/>
    <property type="match status" value="1"/>
</dbReference>
<sequence length="111" mass="12104">MELSKKQRGILKSNVLVLSWFYGQVKNNSPWDYKQQGAQYEAFGNFNYGATGAAAGLSEQILLRAAGAAQTLAGTSDKDFGAWWAGTPYGDDPVDQIWIKAGIDYAKSKGY</sequence>
<evidence type="ECO:0000313" key="3">
    <source>
        <dbReference type="Proteomes" id="UP000433532"/>
    </source>
</evidence>
<reference evidence="2 3" key="1">
    <citation type="submission" date="2019-11" db="EMBL/GenBank/DDBJ databases">
        <title>Genomes of ocular Pseudomonas aeruginosa isolates.</title>
        <authorList>
            <person name="Khan M."/>
            <person name="Rice S.A."/>
            <person name="Willcox M.D.P."/>
            <person name="Stapleton F."/>
        </authorList>
    </citation>
    <scope>NUCLEOTIDE SEQUENCE [LARGE SCALE GENOMIC DNA]</scope>
    <source>
        <strain evidence="2 3">PA221</strain>
    </source>
</reference>
<dbReference type="AlphaFoldDB" id="A0A509JHC5"/>
<dbReference type="EMBL" id="WOAD01000034">
    <property type="protein sequence ID" value="MUI38682.1"/>
    <property type="molecule type" value="Genomic_DNA"/>
</dbReference>
<dbReference type="RefSeq" id="WP_049875164.1">
    <property type="nucleotide sequence ID" value="NZ_JAIXJP010000024.1"/>
</dbReference>
<dbReference type="InterPro" id="IPR028946">
    <property type="entry name" value="Ntox44"/>
</dbReference>
<name>A0A509JHC5_PSEAI</name>
<dbReference type="Proteomes" id="UP000433532">
    <property type="component" value="Unassembled WGS sequence"/>
</dbReference>
<accession>A0A509JHC5</accession>
<organism evidence="2 3">
    <name type="scientific">Pseudomonas aeruginosa</name>
    <dbReference type="NCBI Taxonomy" id="287"/>
    <lineage>
        <taxon>Bacteria</taxon>
        <taxon>Pseudomonadati</taxon>
        <taxon>Pseudomonadota</taxon>
        <taxon>Gammaproteobacteria</taxon>
        <taxon>Pseudomonadales</taxon>
        <taxon>Pseudomonadaceae</taxon>
        <taxon>Pseudomonas</taxon>
    </lineage>
</organism>
<feature type="domain" description="Bacterial toxin 44" evidence="1">
    <location>
        <begin position="35"/>
        <end position="106"/>
    </location>
</feature>